<dbReference type="EMBL" id="KN880450">
    <property type="protein sequence ID" value="KIY71829.1"/>
    <property type="molecule type" value="Genomic_DNA"/>
</dbReference>
<dbReference type="AlphaFoldDB" id="A0A0D7BNR8"/>
<dbReference type="OrthoDB" id="3353448at2759"/>
<evidence type="ECO:0000313" key="2">
    <source>
        <dbReference type="EMBL" id="KIY71829.1"/>
    </source>
</evidence>
<feature type="region of interest" description="Disordered" evidence="1">
    <location>
        <begin position="77"/>
        <end position="96"/>
    </location>
</feature>
<sequence>MFGFGRTTRPAHSHTTTTHTKRHSRWHRKNPDRVAAGYKASLSNPNTTSTGRKHAKHELHKMGRSAHVPFSVKVKRALGIRSSPRTTHAHTTQRHY</sequence>
<protein>
    <submittedName>
        <fullName evidence="2">Uncharacterized protein</fullName>
    </submittedName>
</protein>
<feature type="compositionally biased region" description="Low complexity" evidence="1">
    <location>
        <begin position="1"/>
        <end position="18"/>
    </location>
</feature>
<dbReference type="Pfam" id="PF10346">
    <property type="entry name" value="Con-6"/>
    <property type="match status" value="1"/>
</dbReference>
<accession>A0A0D7BNR8</accession>
<feature type="compositionally biased region" description="Polar residues" evidence="1">
    <location>
        <begin position="41"/>
        <end position="50"/>
    </location>
</feature>
<evidence type="ECO:0000256" key="1">
    <source>
        <dbReference type="SAM" id="MobiDB-lite"/>
    </source>
</evidence>
<feature type="compositionally biased region" description="Basic residues" evidence="1">
    <location>
        <begin position="19"/>
        <end position="30"/>
    </location>
</feature>
<keyword evidence="3" id="KW-1185">Reference proteome</keyword>
<proteinExistence type="predicted"/>
<name>A0A0D7BNR8_9AGAR</name>
<feature type="compositionally biased region" description="Basic residues" evidence="1">
    <location>
        <begin position="87"/>
        <end position="96"/>
    </location>
</feature>
<evidence type="ECO:0000313" key="3">
    <source>
        <dbReference type="Proteomes" id="UP000054007"/>
    </source>
</evidence>
<feature type="region of interest" description="Disordered" evidence="1">
    <location>
        <begin position="1"/>
        <end position="69"/>
    </location>
</feature>
<organism evidence="2 3">
    <name type="scientific">Cylindrobasidium torrendii FP15055 ss-10</name>
    <dbReference type="NCBI Taxonomy" id="1314674"/>
    <lineage>
        <taxon>Eukaryota</taxon>
        <taxon>Fungi</taxon>
        <taxon>Dikarya</taxon>
        <taxon>Basidiomycota</taxon>
        <taxon>Agaricomycotina</taxon>
        <taxon>Agaricomycetes</taxon>
        <taxon>Agaricomycetidae</taxon>
        <taxon>Agaricales</taxon>
        <taxon>Marasmiineae</taxon>
        <taxon>Physalacriaceae</taxon>
        <taxon>Cylindrobasidium</taxon>
    </lineage>
</organism>
<dbReference type="Proteomes" id="UP000054007">
    <property type="component" value="Unassembled WGS sequence"/>
</dbReference>
<reference evidence="2 3" key="1">
    <citation type="journal article" date="2015" name="Fungal Genet. Biol.">
        <title>Evolution of novel wood decay mechanisms in Agaricales revealed by the genome sequences of Fistulina hepatica and Cylindrobasidium torrendii.</title>
        <authorList>
            <person name="Floudas D."/>
            <person name="Held B.W."/>
            <person name="Riley R."/>
            <person name="Nagy L.G."/>
            <person name="Koehler G."/>
            <person name="Ransdell A.S."/>
            <person name="Younus H."/>
            <person name="Chow J."/>
            <person name="Chiniquy J."/>
            <person name="Lipzen A."/>
            <person name="Tritt A."/>
            <person name="Sun H."/>
            <person name="Haridas S."/>
            <person name="LaButti K."/>
            <person name="Ohm R.A."/>
            <person name="Kues U."/>
            <person name="Blanchette R.A."/>
            <person name="Grigoriev I.V."/>
            <person name="Minto R.E."/>
            <person name="Hibbett D.S."/>
        </authorList>
    </citation>
    <scope>NUCLEOTIDE SEQUENCE [LARGE SCALE GENOMIC DNA]</scope>
    <source>
        <strain evidence="2 3">FP15055 ss-10</strain>
    </source>
</reference>
<gene>
    <name evidence="2" type="ORF">CYLTODRAFT_486941</name>
</gene>
<feature type="compositionally biased region" description="Basic residues" evidence="1">
    <location>
        <begin position="51"/>
        <end position="64"/>
    </location>
</feature>
<dbReference type="InterPro" id="IPR018824">
    <property type="entry name" value="Conidiation-specific_6"/>
</dbReference>